<dbReference type="AlphaFoldDB" id="A0A1N6XGB0"/>
<dbReference type="OrthoDB" id="7620169at2"/>
<evidence type="ECO:0000259" key="3">
    <source>
        <dbReference type="Pfam" id="PF13505"/>
    </source>
</evidence>
<evidence type="ECO:0000256" key="1">
    <source>
        <dbReference type="ARBA" id="ARBA00022729"/>
    </source>
</evidence>
<evidence type="ECO:0000313" key="4">
    <source>
        <dbReference type="EMBL" id="PTA49154.1"/>
    </source>
</evidence>
<evidence type="ECO:0000313" key="7">
    <source>
        <dbReference type="Proteomes" id="UP000255061"/>
    </source>
</evidence>
<dbReference type="SUPFAM" id="SSF56925">
    <property type="entry name" value="OMPA-like"/>
    <property type="match status" value="1"/>
</dbReference>
<accession>A0A1N6XGB0</accession>
<dbReference type="EMBL" id="UGYV01000001">
    <property type="protein sequence ID" value="SUI93127.1"/>
    <property type="molecule type" value="Genomic_DNA"/>
</dbReference>
<keyword evidence="6" id="KW-1185">Reference proteome</keyword>
<feature type="domain" description="Outer membrane protein beta-barrel" evidence="3">
    <location>
        <begin position="10"/>
        <end position="192"/>
    </location>
</feature>
<name>A0A1N6XGB0_9GAMM</name>
<keyword evidence="1 2" id="KW-0732">Signal</keyword>
<dbReference type="EMBL" id="PYSG01000002">
    <property type="protein sequence ID" value="PTA49154.1"/>
    <property type="molecule type" value="Genomic_DNA"/>
</dbReference>
<gene>
    <name evidence="5" type="primary">ompA</name>
    <name evidence="4" type="ORF">C9I43_00755</name>
    <name evidence="5" type="ORF">NCTC10736_03609</name>
</gene>
<dbReference type="InterPro" id="IPR011250">
    <property type="entry name" value="OMP/PagP_B-barrel"/>
</dbReference>
<evidence type="ECO:0000256" key="2">
    <source>
        <dbReference type="SAM" id="SignalP"/>
    </source>
</evidence>
<accession>A0A380B6U4</accession>
<feature type="chain" id="PRO_5030032274" evidence="2">
    <location>
        <begin position="24"/>
        <end position="192"/>
    </location>
</feature>
<feature type="signal peptide" evidence="2">
    <location>
        <begin position="1"/>
        <end position="23"/>
    </location>
</feature>
<proteinExistence type="predicted"/>
<evidence type="ECO:0000313" key="6">
    <source>
        <dbReference type="Proteomes" id="UP000240506"/>
    </source>
</evidence>
<dbReference type="InterPro" id="IPR027385">
    <property type="entry name" value="Beta-barrel_OMP"/>
</dbReference>
<reference evidence="4 6" key="1">
    <citation type="submission" date="2018-03" db="EMBL/GenBank/DDBJ databases">
        <authorList>
            <person name="Dailey F.E."/>
        </authorList>
    </citation>
    <scope>NUCLEOTIDE SEQUENCE [LARGE SCALE GENOMIC DNA]</scope>
    <source>
        <strain evidence="4 6">CW7</strain>
    </source>
</reference>
<dbReference type="RefSeq" id="WP_076499187.1">
    <property type="nucleotide sequence ID" value="NZ_BPFE01000193.1"/>
</dbReference>
<dbReference type="Proteomes" id="UP000240506">
    <property type="component" value="Unassembled WGS sequence"/>
</dbReference>
<dbReference type="STRING" id="365591.SAMN05421840_10773"/>
<reference evidence="4 6" key="2">
    <citation type="submission" date="2018-04" db="EMBL/GenBank/DDBJ databases">
        <title>Genomic sequence of a freshwater isolate of Shewanella morhuae.</title>
        <authorList>
            <person name="Castillo D.E."/>
            <person name="Gram L."/>
        </authorList>
    </citation>
    <scope>NUCLEOTIDE SEQUENCE [LARGE SCALE GENOMIC DNA]</scope>
    <source>
        <strain evidence="4 6">CW7</strain>
    </source>
</reference>
<dbReference type="Pfam" id="PF13505">
    <property type="entry name" value="OMP_b-brl"/>
    <property type="match status" value="1"/>
</dbReference>
<sequence>MKNNILTLAAVISLASFSAYSHADNMSNSDAAENGIYVGANYGYLKVDGDDDFDDNSDVMQGLVGYKFNKYLALEGSYINFGDYGNGVANAETDGYTAAIKVMLPIADRVELYAKGGQLWYSTDYDVVGFSGNDDGEGVFAGAGVAFKVTDRFLINAEYTWYDADINVDNVANGGKTDTDFNQASIGVEYRF</sequence>
<dbReference type="Gene3D" id="2.40.160.20">
    <property type="match status" value="1"/>
</dbReference>
<reference evidence="5 7" key="3">
    <citation type="submission" date="2018-06" db="EMBL/GenBank/DDBJ databases">
        <authorList>
            <consortium name="Pathogen Informatics"/>
            <person name="Doyle S."/>
        </authorList>
    </citation>
    <scope>NUCLEOTIDE SEQUENCE [LARGE SCALE GENOMIC DNA]</scope>
    <source>
        <strain evidence="5 7">NCTC10736</strain>
    </source>
</reference>
<dbReference type="Proteomes" id="UP000255061">
    <property type="component" value="Unassembled WGS sequence"/>
</dbReference>
<protein>
    <submittedName>
        <fullName evidence="5">Outer membrane protein II</fullName>
    </submittedName>
    <submittedName>
        <fullName evidence="4">Porin family protein</fullName>
    </submittedName>
</protein>
<evidence type="ECO:0000313" key="5">
    <source>
        <dbReference type="EMBL" id="SUI93127.1"/>
    </source>
</evidence>
<organism evidence="5 7">
    <name type="scientific">Shewanella morhuae</name>
    <dbReference type="NCBI Taxonomy" id="365591"/>
    <lineage>
        <taxon>Bacteria</taxon>
        <taxon>Pseudomonadati</taxon>
        <taxon>Pseudomonadota</taxon>
        <taxon>Gammaproteobacteria</taxon>
        <taxon>Alteromonadales</taxon>
        <taxon>Shewanellaceae</taxon>
        <taxon>Shewanella</taxon>
    </lineage>
</organism>